<dbReference type="Pfam" id="PF00025">
    <property type="entry name" value="Arf"/>
    <property type="match status" value="1"/>
</dbReference>
<accession>A0A2A6RJR2</accession>
<evidence type="ECO:0000256" key="2">
    <source>
        <dbReference type="ARBA" id="ARBA00023134"/>
    </source>
</evidence>
<dbReference type="Proteomes" id="UP000220527">
    <property type="component" value="Unassembled WGS sequence"/>
</dbReference>
<evidence type="ECO:0000313" key="3">
    <source>
        <dbReference type="EMBL" id="PDW03252.1"/>
    </source>
</evidence>
<keyword evidence="1" id="KW-0547">Nucleotide-binding</keyword>
<dbReference type="InterPro" id="IPR052705">
    <property type="entry name" value="Gliding_Motility_GTPase"/>
</dbReference>
<reference evidence="4" key="1">
    <citation type="submission" date="2017-08" db="EMBL/GenBank/DDBJ databases">
        <authorList>
            <person name="Grouzdev D.S."/>
            <person name="Gaisin V.A."/>
            <person name="Rysina M.S."/>
            <person name="Gorlenko V.M."/>
        </authorList>
    </citation>
    <scope>NUCLEOTIDE SEQUENCE [LARGE SCALE GENOMIC DNA]</scope>
    <source>
        <strain evidence="4">Kir15-3F</strain>
    </source>
</reference>
<dbReference type="GO" id="GO:0005525">
    <property type="term" value="F:GTP binding"/>
    <property type="evidence" value="ECO:0007669"/>
    <property type="project" value="UniProtKB-KW"/>
</dbReference>
<dbReference type="EMBL" id="NQWI01000035">
    <property type="protein sequence ID" value="PDW03252.1"/>
    <property type="molecule type" value="Genomic_DNA"/>
</dbReference>
<evidence type="ECO:0000313" key="4">
    <source>
        <dbReference type="Proteomes" id="UP000220527"/>
    </source>
</evidence>
<dbReference type="InterPro" id="IPR027417">
    <property type="entry name" value="P-loop_NTPase"/>
</dbReference>
<dbReference type="PANTHER" id="PTHR42708">
    <property type="entry name" value="ATP/GTP-BINDING PROTEIN-RELATED"/>
    <property type="match status" value="1"/>
</dbReference>
<dbReference type="RefSeq" id="WP_097643910.1">
    <property type="nucleotide sequence ID" value="NZ_NQWI01000035.1"/>
</dbReference>
<dbReference type="AlphaFoldDB" id="A0A2A6RJR2"/>
<gene>
    <name evidence="3" type="ORF">CJ255_09715</name>
</gene>
<dbReference type="SUPFAM" id="SSF52540">
    <property type="entry name" value="P-loop containing nucleoside triphosphate hydrolases"/>
    <property type="match status" value="1"/>
</dbReference>
<dbReference type="Gene3D" id="3.40.50.300">
    <property type="entry name" value="P-loop containing nucleotide triphosphate hydrolases"/>
    <property type="match status" value="1"/>
</dbReference>
<sequence>MFINWALGELNLKIVYYGAALCGKTTNLQFIHARTPTNLRGQLISLKTREERTLLFDFLQIEMGKVNNLKPKFKLYTVPGQVYYAASRRLILQGTDGVVFVVDSQAGRLAENQEAWYTMEQHLIELGENLSTFPIIVQLNKRDIPHVMSVNDLKRHLDLHNRPIFEASALRGNGVFDTLKAAMNAVVAQVRRAV</sequence>
<name>A0A2A6RJR2_9CHLR</name>
<keyword evidence="2" id="KW-0342">GTP-binding</keyword>
<dbReference type="InterPro" id="IPR006689">
    <property type="entry name" value="Small_GTPase_ARF/SAR"/>
</dbReference>
<organism evidence="3 4">
    <name type="scientific">Candidatus Viridilinea mediisalina</name>
    <dbReference type="NCBI Taxonomy" id="2024553"/>
    <lineage>
        <taxon>Bacteria</taxon>
        <taxon>Bacillati</taxon>
        <taxon>Chloroflexota</taxon>
        <taxon>Chloroflexia</taxon>
        <taxon>Chloroflexales</taxon>
        <taxon>Chloroflexineae</taxon>
        <taxon>Oscillochloridaceae</taxon>
        <taxon>Candidatus Viridilinea</taxon>
    </lineage>
</organism>
<comment type="caution">
    <text evidence="3">The sequence shown here is derived from an EMBL/GenBank/DDBJ whole genome shotgun (WGS) entry which is preliminary data.</text>
</comment>
<dbReference type="GO" id="GO:0003924">
    <property type="term" value="F:GTPase activity"/>
    <property type="evidence" value="ECO:0007669"/>
    <property type="project" value="InterPro"/>
</dbReference>
<protein>
    <submittedName>
        <fullName evidence="3">Gliding-motility protein MglA</fullName>
    </submittedName>
</protein>
<keyword evidence="4" id="KW-1185">Reference proteome</keyword>
<proteinExistence type="predicted"/>
<dbReference type="PANTHER" id="PTHR42708:SF1">
    <property type="entry name" value="GLIDING MOTILITY PROTEIN MGLA"/>
    <property type="match status" value="1"/>
</dbReference>
<evidence type="ECO:0000256" key="1">
    <source>
        <dbReference type="ARBA" id="ARBA00022741"/>
    </source>
</evidence>
<dbReference type="OrthoDB" id="9779858at2"/>